<reference evidence="3 4" key="1">
    <citation type="journal article" date="2019" name="Int. J. Syst. Evol. Microbiol.">
        <title>The Global Catalogue of Microorganisms (GCM) 10K type strain sequencing project: providing services to taxonomists for standard genome sequencing and annotation.</title>
        <authorList>
            <consortium name="The Broad Institute Genomics Platform"/>
            <consortium name="The Broad Institute Genome Sequencing Center for Infectious Disease"/>
            <person name="Wu L."/>
            <person name="Ma J."/>
        </authorList>
    </citation>
    <scope>NUCLEOTIDE SEQUENCE [LARGE SCALE GENOMIC DNA]</scope>
    <source>
        <strain evidence="3 4">JCM 9383</strain>
    </source>
</reference>
<dbReference type="CDD" id="cd11332">
    <property type="entry name" value="AmyAc_OligoGlu_TS"/>
    <property type="match status" value="1"/>
</dbReference>
<name>A0ABN3V4W3_9PSEU</name>
<gene>
    <name evidence="3" type="ORF">GCM10010470_09830</name>
</gene>
<comment type="similarity">
    <text evidence="1">Belongs to the glycosyl hydrolase 13 family.</text>
</comment>
<organism evidence="3 4">
    <name type="scientific">Saccharopolyspora taberi</name>
    <dbReference type="NCBI Taxonomy" id="60895"/>
    <lineage>
        <taxon>Bacteria</taxon>
        <taxon>Bacillati</taxon>
        <taxon>Actinomycetota</taxon>
        <taxon>Actinomycetes</taxon>
        <taxon>Pseudonocardiales</taxon>
        <taxon>Pseudonocardiaceae</taxon>
        <taxon>Saccharopolyspora</taxon>
    </lineage>
</organism>
<evidence type="ECO:0000256" key="1">
    <source>
        <dbReference type="ARBA" id="ARBA00008061"/>
    </source>
</evidence>
<accession>A0ABN3V4W3</accession>
<protein>
    <submittedName>
        <fullName evidence="3">Glycoside hydrolase family 13 protein</fullName>
    </submittedName>
</protein>
<keyword evidence="3" id="KW-0378">Hydrolase</keyword>
<dbReference type="Gene3D" id="3.20.20.80">
    <property type="entry name" value="Glycosidases"/>
    <property type="match status" value="1"/>
</dbReference>
<dbReference type="InterPro" id="IPR006047">
    <property type="entry name" value="GH13_cat_dom"/>
</dbReference>
<feature type="domain" description="Glycosyl hydrolase family 13 catalytic" evidence="2">
    <location>
        <begin position="23"/>
        <end position="427"/>
    </location>
</feature>
<dbReference type="Gene3D" id="3.90.400.10">
    <property type="entry name" value="Oligo-1,6-glucosidase, Domain 2"/>
    <property type="match status" value="1"/>
</dbReference>
<comment type="caution">
    <text evidence="3">The sequence shown here is derived from an EMBL/GenBank/DDBJ whole genome shotgun (WGS) entry which is preliminary data.</text>
</comment>
<dbReference type="InterPro" id="IPR017853">
    <property type="entry name" value="GH"/>
</dbReference>
<dbReference type="Proteomes" id="UP001500979">
    <property type="component" value="Unassembled WGS sequence"/>
</dbReference>
<proteinExistence type="inferred from homology"/>
<evidence type="ECO:0000259" key="2">
    <source>
        <dbReference type="SMART" id="SM00642"/>
    </source>
</evidence>
<dbReference type="EMBL" id="BAAAUX010000005">
    <property type="protein sequence ID" value="GAA2778511.1"/>
    <property type="molecule type" value="Genomic_DNA"/>
</dbReference>
<evidence type="ECO:0000313" key="3">
    <source>
        <dbReference type="EMBL" id="GAA2778511.1"/>
    </source>
</evidence>
<dbReference type="SUPFAM" id="SSF51445">
    <property type="entry name" value="(Trans)glycosidases"/>
    <property type="match status" value="1"/>
</dbReference>
<sequence length="553" mass="61521">MDRAGREREDMGENWWRNAVIYQIYPRSFADSDGDGVGDLGGVVSGMDHLAGLGVDAVWLTPFYPSPWVDGGYDVCDHRAVDPELGTLADFDRLVTAAHDRGIRVLVDIVPNHTSDRHPWFQRALAAPPGSPERDRYLFRYGRGDRPPSNWESRFGGRAWTRLPDGQWYLHLFSPEQPDLNWDNPEVRAEFADILRFWARRGVDGFRVDVAAALVKDMTEPLRDVVGGEGASGLDDLAANPDHPFLDRPEVHDIYREWNRIFHEFDPPRIGVAEAWVHNDRRVRYTRGDELQQAFNFEFLRVRWNAAEYRRIIQESVAGARSVGATATWVLSNHDVVRPVTTLGLPADIDPKVWLASHGENPPADLELGTRRARAAALLSLGLPGSAYVYQGEELGLPEVPDLPVEVLSDPKWEHTSHKEKGRDGCRVPMPWTRDGVSAGFSTAPGWLPQPCGWGARSVQAQDGDPGSMLELYRSALRARREFAEDESFAWDDRHNIGDVLAFWRGDVLVLVNTGGSAVPLPAGEVLLSSIGLGDVLPGDAAVWLRVGTSAGR</sequence>
<keyword evidence="4" id="KW-1185">Reference proteome</keyword>
<dbReference type="SMART" id="SM00642">
    <property type="entry name" value="Aamy"/>
    <property type="match status" value="1"/>
</dbReference>
<evidence type="ECO:0000313" key="4">
    <source>
        <dbReference type="Proteomes" id="UP001500979"/>
    </source>
</evidence>
<dbReference type="PANTHER" id="PTHR10357:SF179">
    <property type="entry name" value="NEUTRAL AND BASIC AMINO ACID TRANSPORT PROTEIN RBAT"/>
    <property type="match status" value="1"/>
</dbReference>
<dbReference type="PANTHER" id="PTHR10357">
    <property type="entry name" value="ALPHA-AMYLASE FAMILY MEMBER"/>
    <property type="match status" value="1"/>
</dbReference>
<dbReference type="Pfam" id="PF00128">
    <property type="entry name" value="Alpha-amylase"/>
    <property type="match status" value="1"/>
</dbReference>
<dbReference type="GO" id="GO:0016787">
    <property type="term" value="F:hydrolase activity"/>
    <property type="evidence" value="ECO:0007669"/>
    <property type="project" value="UniProtKB-KW"/>
</dbReference>
<dbReference type="InterPro" id="IPR045857">
    <property type="entry name" value="O16G_dom_2"/>
</dbReference>